<dbReference type="Pfam" id="PF03840">
    <property type="entry name" value="SecG"/>
    <property type="match status" value="1"/>
</dbReference>
<evidence type="ECO:0000256" key="9">
    <source>
        <dbReference type="ARBA" id="ARBA00023010"/>
    </source>
</evidence>
<comment type="function">
    <text evidence="11">Involved in protein export. Participates in an early event of protein translocation.</text>
</comment>
<proteinExistence type="inferred from homology"/>
<dbReference type="GO" id="GO:0009306">
    <property type="term" value="P:protein secretion"/>
    <property type="evidence" value="ECO:0007669"/>
    <property type="project" value="UniProtKB-UniRule"/>
</dbReference>
<dbReference type="GO" id="GO:0015450">
    <property type="term" value="F:protein-transporting ATPase activity"/>
    <property type="evidence" value="ECO:0007669"/>
    <property type="project" value="UniProtKB-UniRule"/>
</dbReference>
<dbReference type="PANTHER" id="PTHR34182">
    <property type="entry name" value="PROTEIN-EXPORT MEMBRANE PROTEIN SECG"/>
    <property type="match status" value="1"/>
</dbReference>
<protein>
    <recommendedName>
        <fullName evidence="3 11">Protein-export membrane protein SecG</fullName>
    </recommendedName>
</protein>
<feature type="region of interest" description="Disordered" evidence="12">
    <location>
        <begin position="112"/>
        <end position="138"/>
    </location>
</feature>
<dbReference type="OrthoDB" id="9813947at2"/>
<evidence type="ECO:0000256" key="5">
    <source>
        <dbReference type="ARBA" id="ARBA00022475"/>
    </source>
</evidence>
<evidence type="ECO:0000313" key="14">
    <source>
        <dbReference type="Proteomes" id="UP000004699"/>
    </source>
</evidence>
<dbReference type="InterPro" id="IPR004692">
    <property type="entry name" value="SecG"/>
</dbReference>
<evidence type="ECO:0000256" key="1">
    <source>
        <dbReference type="ARBA" id="ARBA00004651"/>
    </source>
</evidence>
<keyword evidence="8" id="KW-1133">Transmembrane helix</keyword>
<gene>
    <name evidence="13" type="ORF">NOR51B_350</name>
</gene>
<keyword evidence="14" id="KW-1185">Reference proteome</keyword>
<dbReference type="EMBL" id="DS999411">
    <property type="protein sequence ID" value="EED34413.1"/>
    <property type="molecule type" value="Genomic_DNA"/>
</dbReference>
<evidence type="ECO:0000256" key="2">
    <source>
        <dbReference type="ARBA" id="ARBA00008445"/>
    </source>
</evidence>
<evidence type="ECO:0000313" key="13">
    <source>
        <dbReference type="EMBL" id="EED34413.1"/>
    </source>
</evidence>
<dbReference type="AlphaFoldDB" id="B8KS03"/>
<organism evidence="13 14">
    <name type="scientific">Luminiphilus syltensis NOR5-1B</name>
    <dbReference type="NCBI Taxonomy" id="565045"/>
    <lineage>
        <taxon>Bacteria</taxon>
        <taxon>Pseudomonadati</taxon>
        <taxon>Pseudomonadota</taxon>
        <taxon>Gammaproteobacteria</taxon>
        <taxon>Cellvibrionales</taxon>
        <taxon>Halieaceae</taxon>
        <taxon>Luminiphilus</taxon>
    </lineage>
</organism>
<reference evidence="14" key="1">
    <citation type="journal article" date="2013" name="BMC Microbiol.">
        <title>Taxonomy and evolution of bacteriochlorophyll a-containing members of the OM60/NOR5 clade of marine gammaproteobacteria: description of Luminiphilus syltensis gen. nov., sp. nov., reclassification of Haliea rubra as Pseudohaliea rubra gen. nov., comb. nov., and emendation of Chromatocurvus halotolerans.</title>
        <authorList>
            <person name="Spring S."/>
            <person name="Riedel T."/>
            <person name="Sproer C."/>
            <person name="Yan S."/>
            <person name="Harder J."/>
            <person name="Fuchs B.M."/>
        </authorList>
    </citation>
    <scope>NUCLEOTIDE SEQUENCE [LARGE SCALE GENOMIC DNA]</scope>
    <source>
        <strain evidence="14">NOR51-B</strain>
    </source>
</reference>
<comment type="subcellular location">
    <subcellularLocation>
        <location evidence="1 11">Cell membrane</location>
        <topology evidence="1 11">Multi-pass membrane protein</topology>
    </subcellularLocation>
</comment>
<evidence type="ECO:0000256" key="4">
    <source>
        <dbReference type="ARBA" id="ARBA00022448"/>
    </source>
</evidence>
<dbReference type="PRINTS" id="PR01651">
    <property type="entry name" value="SECGEXPORT"/>
</dbReference>
<evidence type="ECO:0000256" key="8">
    <source>
        <dbReference type="ARBA" id="ARBA00022989"/>
    </source>
</evidence>
<keyword evidence="9 11" id="KW-0811">Translocation</keyword>
<accession>B8KS03</accession>
<name>B8KS03_9GAMM</name>
<evidence type="ECO:0000256" key="11">
    <source>
        <dbReference type="RuleBase" id="RU365087"/>
    </source>
</evidence>
<dbReference type="eggNOG" id="COG1314">
    <property type="taxonomic scope" value="Bacteria"/>
</dbReference>
<keyword evidence="10" id="KW-0472">Membrane</keyword>
<dbReference type="STRING" id="565045.NOR51B_350"/>
<keyword evidence="4 11" id="KW-0813">Transport</keyword>
<evidence type="ECO:0000256" key="3">
    <source>
        <dbReference type="ARBA" id="ARBA00017876"/>
    </source>
</evidence>
<keyword evidence="7 11" id="KW-0653">Protein transport</keyword>
<comment type="similarity">
    <text evidence="2 11">Belongs to the SecG family.</text>
</comment>
<dbReference type="PANTHER" id="PTHR34182:SF1">
    <property type="entry name" value="PROTEIN-EXPORT MEMBRANE PROTEIN SECG"/>
    <property type="match status" value="1"/>
</dbReference>
<keyword evidence="6" id="KW-0812">Transmembrane</keyword>
<dbReference type="NCBIfam" id="TIGR00810">
    <property type="entry name" value="secG"/>
    <property type="match status" value="1"/>
</dbReference>
<dbReference type="Proteomes" id="UP000004699">
    <property type="component" value="Unassembled WGS sequence"/>
</dbReference>
<sequence>MEQLILVGHLFVALAIIGLIMLQQGKGADIGASFGAGASQTLFGSTGTTNVLTKSTAWLSAAFFASSFSLAMIADSRTAGDEDLGFEIPVEASSSAPEALPIDQAGFEAPVLESSSEIPQIDGSESGAAGTDSEIPSG</sequence>
<dbReference type="RefSeq" id="WP_009019161.1">
    <property type="nucleotide sequence ID" value="NZ_DS999411.1"/>
</dbReference>
<keyword evidence="5 11" id="KW-1003">Cell membrane</keyword>
<evidence type="ECO:0000256" key="10">
    <source>
        <dbReference type="ARBA" id="ARBA00023136"/>
    </source>
</evidence>
<evidence type="ECO:0000256" key="7">
    <source>
        <dbReference type="ARBA" id="ARBA00022927"/>
    </source>
</evidence>
<dbReference type="GO" id="GO:0005886">
    <property type="term" value="C:plasma membrane"/>
    <property type="evidence" value="ECO:0007669"/>
    <property type="project" value="UniProtKB-SubCell"/>
</dbReference>
<evidence type="ECO:0000256" key="6">
    <source>
        <dbReference type="ARBA" id="ARBA00022692"/>
    </source>
</evidence>
<evidence type="ECO:0000256" key="12">
    <source>
        <dbReference type="SAM" id="MobiDB-lite"/>
    </source>
</evidence>
<dbReference type="GO" id="GO:0043952">
    <property type="term" value="P:protein transport by the Sec complex"/>
    <property type="evidence" value="ECO:0007669"/>
    <property type="project" value="TreeGrafter"/>
</dbReference>
<dbReference type="GO" id="GO:0065002">
    <property type="term" value="P:intracellular protein transmembrane transport"/>
    <property type="evidence" value="ECO:0007669"/>
    <property type="project" value="TreeGrafter"/>
</dbReference>
<dbReference type="HOGENOM" id="CLU_094156_2_0_6"/>